<dbReference type="Proteomes" id="UP000293535">
    <property type="component" value="Unassembled WGS sequence"/>
</dbReference>
<sequence>MNMNILGYFPGIDFSSNEQFGRKIHLREFISNVKSNEQVTATFVIGNAPSNLFNDDLNILEMGHTNSILRQTASEFYQTLYLSNVIRQNSIDLIYTRDSPYFAPLLMSVLTKTPLVVEANGVPENEGYNSVVSTAKNDVFHTIRAVKRRHAKKIIAVSKSVEESLLSENANYRTATVPNGVDVNKFDISTPVSLSEPYTLCYVGGLQEWQNIEKMIRVLSLIEKDIEFVIVGGTEERQAALKETAETEGTEDSITFVGRVSHDKVPELINESDVCLGPFAQARRASPLKIYEYLACGREVIVVNDEGLEEIYDLPGVHRFQYESNDLLASNITDTLNEISTNREGRNVVVDKHSWEAITDRILQECQKVVK</sequence>
<dbReference type="GO" id="GO:0016740">
    <property type="term" value="F:transferase activity"/>
    <property type="evidence" value="ECO:0007669"/>
    <property type="project" value="UniProtKB-KW"/>
</dbReference>
<gene>
    <name evidence="2" type="ORF">ELS20_05375</name>
</gene>
<evidence type="ECO:0000259" key="1">
    <source>
        <dbReference type="Pfam" id="PF13439"/>
    </source>
</evidence>
<dbReference type="PANTHER" id="PTHR12526">
    <property type="entry name" value="GLYCOSYLTRANSFERASE"/>
    <property type="match status" value="1"/>
</dbReference>
<dbReference type="EMBL" id="RZIG01000002">
    <property type="protein sequence ID" value="RYJ09505.1"/>
    <property type="molecule type" value="Genomic_DNA"/>
</dbReference>
<protein>
    <submittedName>
        <fullName evidence="2">Glycosyltransferase</fullName>
    </submittedName>
</protein>
<accession>A0A482TA01</accession>
<dbReference type="Gene3D" id="3.40.50.2000">
    <property type="entry name" value="Glycogen Phosphorylase B"/>
    <property type="match status" value="2"/>
</dbReference>
<dbReference type="Pfam" id="PF13692">
    <property type="entry name" value="Glyco_trans_1_4"/>
    <property type="match status" value="1"/>
</dbReference>
<evidence type="ECO:0000313" key="3">
    <source>
        <dbReference type="Proteomes" id="UP000293535"/>
    </source>
</evidence>
<comment type="caution">
    <text evidence="2">The sequence shown here is derived from an EMBL/GenBank/DDBJ whole genome shotgun (WGS) entry which is preliminary data.</text>
</comment>
<dbReference type="SUPFAM" id="SSF53756">
    <property type="entry name" value="UDP-Glycosyltransferase/glycogen phosphorylase"/>
    <property type="match status" value="1"/>
</dbReference>
<reference evidence="2 3" key="1">
    <citation type="submission" date="2018-12" db="EMBL/GenBank/DDBJ databases">
        <title>Draft genome sequence of Haloarcula hispinica strain 18.1, an halophilic archaeon isolated from Chott El Jerid of Southern Tunisia.</title>
        <authorList>
            <person name="Najjari A."/>
            <person name="Ben Dhia O."/>
            <person name="Ferjani R."/>
            <person name="Mahjoubi M."/>
            <person name="Sghaier H."/>
            <person name="Elshahed M."/>
            <person name="Ouzari H.I."/>
            <person name="Cherid A."/>
            <person name="Youssef N."/>
        </authorList>
    </citation>
    <scope>NUCLEOTIDE SEQUENCE [LARGE SCALE GENOMIC DNA]</scope>
    <source>
        <strain evidence="2 3">18.1</strain>
    </source>
</reference>
<dbReference type="PANTHER" id="PTHR12526:SF622">
    <property type="entry name" value="GLYCOSYLTRANSFERASE (GROUP I)"/>
    <property type="match status" value="1"/>
</dbReference>
<proteinExistence type="predicted"/>
<keyword evidence="2" id="KW-0808">Transferase</keyword>
<dbReference type="InterPro" id="IPR028098">
    <property type="entry name" value="Glyco_trans_4-like_N"/>
</dbReference>
<dbReference type="AlphaFoldDB" id="A0A482TA01"/>
<feature type="domain" description="Glycosyltransferase subfamily 4-like N-terminal" evidence="1">
    <location>
        <begin position="76"/>
        <end position="184"/>
    </location>
</feature>
<organism evidence="2 3">
    <name type="scientific">Haloarcula hispanica</name>
    <dbReference type="NCBI Taxonomy" id="51589"/>
    <lineage>
        <taxon>Archaea</taxon>
        <taxon>Methanobacteriati</taxon>
        <taxon>Methanobacteriota</taxon>
        <taxon>Stenosarchaea group</taxon>
        <taxon>Halobacteria</taxon>
        <taxon>Halobacteriales</taxon>
        <taxon>Haloarculaceae</taxon>
        <taxon>Haloarcula</taxon>
    </lineage>
</organism>
<name>A0A482TA01_HALHI</name>
<dbReference type="Pfam" id="PF13439">
    <property type="entry name" value="Glyco_transf_4"/>
    <property type="match status" value="1"/>
</dbReference>
<evidence type="ECO:0000313" key="2">
    <source>
        <dbReference type="EMBL" id="RYJ09505.1"/>
    </source>
</evidence>